<dbReference type="Proteomes" id="UP000267096">
    <property type="component" value="Unassembled WGS sequence"/>
</dbReference>
<dbReference type="EMBL" id="UYRR01006701">
    <property type="protein sequence ID" value="VDK22896.1"/>
    <property type="molecule type" value="Genomic_DNA"/>
</dbReference>
<gene>
    <name evidence="2" type="ORF">ASIM_LOCUS3220</name>
    <name evidence="3" type="ORF">ASIM_LOCUS4023</name>
</gene>
<feature type="transmembrane region" description="Helical" evidence="1">
    <location>
        <begin position="51"/>
        <end position="78"/>
    </location>
</feature>
<keyword evidence="4" id="KW-1185">Reference proteome</keyword>
<evidence type="ECO:0000313" key="4">
    <source>
        <dbReference type="Proteomes" id="UP000267096"/>
    </source>
</evidence>
<evidence type="ECO:0000313" key="5">
    <source>
        <dbReference type="WBParaSite" id="ASIM_0000337701-mRNA-1"/>
    </source>
</evidence>
<reference evidence="2 4" key="2">
    <citation type="submission" date="2018-11" db="EMBL/GenBank/DDBJ databases">
        <authorList>
            <consortium name="Pathogen Informatics"/>
        </authorList>
    </citation>
    <scope>NUCLEOTIDE SEQUENCE [LARGE SCALE GENOMIC DNA]</scope>
</reference>
<proteinExistence type="predicted"/>
<accession>A0A0M3J735</accession>
<dbReference type="WBParaSite" id="ASIM_0000420501-mRNA-1">
    <property type="protein sequence ID" value="ASIM_0000420501-mRNA-1"/>
    <property type="gene ID" value="ASIM_0000420501"/>
</dbReference>
<evidence type="ECO:0000256" key="1">
    <source>
        <dbReference type="SAM" id="Phobius"/>
    </source>
</evidence>
<keyword evidence="1" id="KW-1133">Transmembrane helix</keyword>
<evidence type="ECO:0000313" key="6">
    <source>
        <dbReference type="WBParaSite" id="ASIM_0000420501-mRNA-1"/>
    </source>
</evidence>
<dbReference type="AlphaFoldDB" id="A0A0M3J735"/>
<name>A0A0M3J735_ANISI</name>
<dbReference type="WBParaSite" id="ASIM_0000337701-mRNA-1">
    <property type="protein sequence ID" value="ASIM_0000337701-mRNA-1"/>
    <property type="gene ID" value="ASIM_0000337701"/>
</dbReference>
<evidence type="ECO:0000313" key="2">
    <source>
        <dbReference type="EMBL" id="VDK21358.1"/>
    </source>
</evidence>
<keyword evidence="1" id="KW-0812">Transmembrane</keyword>
<organism evidence="5">
    <name type="scientific">Anisakis simplex</name>
    <name type="common">Herring worm</name>
    <dbReference type="NCBI Taxonomy" id="6269"/>
    <lineage>
        <taxon>Eukaryota</taxon>
        <taxon>Metazoa</taxon>
        <taxon>Ecdysozoa</taxon>
        <taxon>Nematoda</taxon>
        <taxon>Chromadorea</taxon>
        <taxon>Rhabditida</taxon>
        <taxon>Spirurina</taxon>
        <taxon>Ascaridomorpha</taxon>
        <taxon>Ascaridoidea</taxon>
        <taxon>Anisakidae</taxon>
        <taxon>Anisakis</taxon>
        <taxon>Anisakis simplex complex</taxon>
    </lineage>
</organism>
<dbReference type="OrthoDB" id="5888469at2759"/>
<keyword evidence="1" id="KW-0472">Membrane</keyword>
<dbReference type="EMBL" id="UYRR01004832">
    <property type="protein sequence ID" value="VDK21358.1"/>
    <property type="molecule type" value="Genomic_DNA"/>
</dbReference>
<reference evidence="5 6" key="1">
    <citation type="submission" date="2017-02" db="UniProtKB">
        <authorList>
            <consortium name="WormBaseParasite"/>
        </authorList>
    </citation>
    <scope>IDENTIFICATION</scope>
</reference>
<feature type="transmembrane region" description="Helical" evidence="1">
    <location>
        <begin position="20"/>
        <end position="39"/>
    </location>
</feature>
<sequence length="122" mass="13985">MLKTFEIDTMFSSEKIPGILQLTLGLIFFITCSVTSTAVRHHKELGLKILCSLIGTFLYLCLVLITVIVGIIGFYRVMQMYSRVDYVDRSVAMYVDQNLYRAALTVFTFHIWFSVSKCCCCR</sequence>
<evidence type="ECO:0000313" key="3">
    <source>
        <dbReference type="EMBL" id="VDK22896.1"/>
    </source>
</evidence>
<protein>
    <submittedName>
        <fullName evidence="5 6">Conserved plasma membrane protein</fullName>
    </submittedName>
</protein>